<organism evidence="1">
    <name type="scientific">Siphoviridae sp. ctLqe90</name>
    <dbReference type="NCBI Taxonomy" id="2825456"/>
    <lineage>
        <taxon>Viruses</taxon>
        <taxon>Duplodnaviria</taxon>
        <taxon>Heunggongvirae</taxon>
        <taxon>Uroviricota</taxon>
        <taxon>Caudoviricetes</taxon>
    </lineage>
</organism>
<evidence type="ECO:0000313" key="1">
    <source>
        <dbReference type="EMBL" id="DAE13374.1"/>
    </source>
</evidence>
<name>A0A8S5Q241_9CAUD</name>
<proteinExistence type="predicted"/>
<dbReference type="EMBL" id="BK015564">
    <property type="protein sequence ID" value="DAE13374.1"/>
    <property type="molecule type" value="Genomic_DNA"/>
</dbReference>
<protein>
    <submittedName>
        <fullName evidence="1">Uncharacterized protein</fullName>
    </submittedName>
</protein>
<reference evidence="1" key="1">
    <citation type="journal article" date="2021" name="Proc. Natl. Acad. Sci. U.S.A.">
        <title>A Catalog of Tens of Thousands of Viruses from Human Metagenomes Reveals Hidden Associations with Chronic Diseases.</title>
        <authorList>
            <person name="Tisza M.J."/>
            <person name="Buck C.B."/>
        </authorList>
    </citation>
    <scope>NUCLEOTIDE SEQUENCE</scope>
    <source>
        <strain evidence="1">CtLqe90</strain>
    </source>
</reference>
<accession>A0A8S5Q241</accession>
<sequence length="73" mass="8152">MFICCDNCLFNSDKISFVRVNEKGVLIGLTSANYLLKYKNEDLAKKAFSKICVAITKNSSVVDISESKIQEVI</sequence>